<proteinExistence type="predicted"/>
<organism>
    <name type="scientific">Culex quinquefasciatus</name>
    <name type="common">Southern house mosquito</name>
    <name type="synonym">Culex pungens</name>
    <dbReference type="NCBI Taxonomy" id="7176"/>
    <lineage>
        <taxon>Eukaryota</taxon>
        <taxon>Metazoa</taxon>
        <taxon>Ecdysozoa</taxon>
        <taxon>Arthropoda</taxon>
        <taxon>Hexapoda</taxon>
        <taxon>Insecta</taxon>
        <taxon>Pterygota</taxon>
        <taxon>Neoptera</taxon>
        <taxon>Endopterygota</taxon>
        <taxon>Diptera</taxon>
        <taxon>Nematocera</taxon>
        <taxon>Culicoidea</taxon>
        <taxon>Culicidae</taxon>
        <taxon>Culicinae</taxon>
        <taxon>Culicini</taxon>
        <taxon>Culex</taxon>
        <taxon>Culex</taxon>
    </lineage>
</organism>
<name>B0W409_CULQU</name>
<keyword evidence="1" id="KW-0808">Transferase</keyword>
<dbReference type="KEGG" id="cqu:CpipJ_CPIJ001769"/>
<protein>
    <submittedName>
        <fullName evidence="1">S-phase kinase-associated protein 1A</fullName>
    </submittedName>
</protein>
<keyword evidence="1" id="KW-0418">Kinase</keyword>
<dbReference type="EMBL" id="DS231834">
    <property type="protein sequence ID" value="EDS32602.1"/>
    <property type="molecule type" value="Genomic_DNA"/>
</dbReference>
<sequence length="43" mass="5206">MRPRRSGPTISARGTPIFSRWTRERCLRLFGRRIIWILRDCSM</sequence>
<reference evidence="1" key="1">
    <citation type="submission" date="2007-03" db="EMBL/GenBank/DDBJ databases">
        <title>Annotation of Culex pipiens quinquefasciatus.</title>
        <authorList>
            <consortium name="The Broad Institute Genome Sequencing Platform"/>
            <person name="Atkinson P.W."/>
            <person name="Hemingway J."/>
            <person name="Christensen B.M."/>
            <person name="Higgs S."/>
            <person name="Kodira C."/>
            <person name="Hannick L."/>
            <person name="Megy K."/>
            <person name="O'Leary S."/>
            <person name="Pearson M."/>
            <person name="Haas B.J."/>
            <person name="Mauceli E."/>
            <person name="Wortman J.R."/>
            <person name="Lee N.H."/>
            <person name="Guigo R."/>
            <person name="Stanke M."/>
            <person name="Alvarado L."/>
            <person name="Amedeo P."/>
            <person name="Antoine C.H."/>
            <person name="Arensburger P."/>
            <person name="Bidwell S.L."/>
            <person name="Crawford M."/>
            <person name="Camaro F."/>
            <person name="Devon K."/>
            <person name="Engels R."/>
            <person name="Hammond M."/>
            <person name="Howarth C."/>
            <person name="Koehrsen M."/>
            <person name="Lawson D."/>
            <person name="Montgomery P."/>
            <person name="Nene V."/>
            <person name="Nusbaum C."/>
            <person name="Puiu D."/>
            <person name="Romero-Severson J."/>
            <person name="Severson D.W."/>
            <person name="Shumway M."/>
            <person name="Sisk P."/>
            <person name="Stolte C."/>
            <person name="Zeng Q."/>
            <person name="Eisenstadt E."/>
            <person name="Fraser-Liggett C."/>
            <person name="Strausberg R."/>
            <person name="Galagan J."/>
            <person name="Birren B."/>
            <person name="Collins F.H."/>
        </authorList>
    </citation>
    <scope>NUCLEOTIDE SEQUENCE [LARGE SCALE GENOMIC DNA]</scope>
    <source>
        <strain evidence="1">JHB</strain>
    </source>
</reference>
<dbReference type="AlphaFoldDB" id="B0W409"/>
<accession>B0W409</accession>
<evidence type="ECO:0000313" key="1">
    <source>
        <dbReference type="EMBL" id="EDS32602.1"/>
    </source>
</evidence>
<gene>
    <name evidence="1" type="ORF">CpipJ_CPIJ001769</name>
</gene>
<dbReference type="GO" id="GO:0016301">
    <property type="term" value="F:kinase activity"/>
    <property type="evidence" value="ECO:0007669"/>
    <property type="project" value="UniProtKB-KW"/>
</dbReference>
<dbReference type="InParanoid" id="B0W409"/>